<dbReference type="OrthoDB" id="10059330at2759"/>
<keyword evidence="5" id="KW-0496">Mitochondrion</keyword>
<dbReference type="PANTHER" id="PTHR13409:SF0">
    <property type="entry name" value="LARGE RIBOSOMAL SUBUNIT PROTEIN ML51"/>
    <property type="match status" value="1"/>
</dbReference>
<name>A0A183S8F2_SCHSO</name>
<dbReference type="STRING" id="70667.A0A183S8F2"/>
<sequence>MSLQQVASTTLSRRWLLGMPTSLASVYRLFSAQRRWQKDATNRLANGSTDEATLVGGTGGGLGAAGPQPYLQPKPCNIRYNPRMYNGGVLPRLTFDDEPVRLPEYQPGDRWVPHRAHFGQNDYIDILGDGNLKPEDFYTGPTWALNARNEFQRVCNLLFDPAVVAWLEEYEPSRLQDLQKRHKFLYGRMNKRKNVKFAHYRDRP</sequence>
<dbReference type="GO" id="GO:0003735">
    <property type="term" value="F:structural constituent of ribosome"/>
    <property type="evidence" value="ECO:0007669"/>
    <property type="project" value="InterPro"/>
</dbReference>
<proteinExistence type="inferred from homology"/>
<comment type="subcellular location">
    <subcellularLocation>
        <location evidence="1">Mitochondrion</location>
    </subcellularLocation>
</comment>
<evidence type="ECO:0000256" key="2">
    <source>
        <dbReference type="ARBA" id="ARBA00010972"/>
    </source>
</evidence>
<reference evidence="9 10" key="2">
    <citation type="submission" date="2018-11" db="EMBL/GenBank/DDBJ databases">
        <authorList>
            <consortium name="Pathogen Informatics"/>
        </authorList>
    </citation>
    <scope>NUCLEOTIDE SEQUENCE [LARGE SCALE GENOMIC DNA]</scope>
    <source>
        <strain evidence="9 10">NST_G2</strain>
    </source>
</reference>
<keyword evidence="4" id="KW-0689">Ribosomal protein</keyword>
<organism evidence="11">
    <name type="scientific">Schistocephalus solidus</name>
    <name type="common">Tapeworm</name>
    <dbReference type="NCBI Taxonomy" id="70667"/>
    <lineage>
        <taxon>Eukaryota</taxon>
        <taxon>Metazoa</taxon>
        <taxon>Spiralia</taxon>
        <taxon>Lophotrochozoa</taxon>
        <taxon>Platyhelminthes</taxon>
        <taxon>Cestoda</taxon>
        <taxon>Eucestoda</taxon>
        <taxon>Diphyllobothriidea</taxon>
        <taxon>Diphyllobothriidae</taxon>
        <taxon>Schistocephalus</taxon>
    </lineage>
</organism>
<accession>A0A183S8F2</accession>
<dbReference type="GO" id="GO:0005762">
    <property type="term" value="C:mitochondrial large ribosomal subunit"/>
    <property type="evidence" value="ECO:0007669"/>
    <property type="project" value="TreeGrafter"/>
</dbReference>
<evidence type="ECO:0000256" key="1">
    <source>
        <dbReference type="ARBA" id="ARBA00004173"/>
    </source>
</evidence>
<dbReference type="WBParaSite" id="SSLN_0000052401-mRNA-1">
    <property type="protein sequence ID" value="SSLN_0000052401-mRNA-1"/>
    <property type="gene ID" value="SSLN_0000052401"/>
</dbReference>
<dbReference type="Proteomes" id="UP000275846">
    <property type="component" value="Unassembled WGS sequence"/>
</dbReference>
<dbReference type="PANTHER" id="PTHR13409">
    <property type="entry name" value="MITOCHONDRIAL 39S RIBOSOMAL PROTEIN L51"/>
    <property type="match status" value="1"/>
</dbReference>
<dbReference type="GO" id="GO:0006412">
    <property type="term" value="P:translation"/>
    <property type="evidence" value="ECO:0007669"/>
    <property type="project" value="TreeGrafter"/>
</dbReference>
<evidence type="ECO:0000256" key="6">
    <source>
        <dbReference type="ARBA" id="ARBA00023274"/>
    </source>
</evidence>
<evidence type="ECO:0000313" key="10">
    <source>
        <dbReference type="Proteomes" id="UP000275846"/>
    </source>
</evidence>
<protein>
    <recommendedName>
        <fullName evidence="7">Large ribosomal subunit protein mL51</fullName>
    </recommendedName>
    <alternativeName>
        <fullName evidence="8">39S ribosomal protein L51, mitochondrial</fullName>
    </alternativeName>
</protein>
<evidence type="ECO:0000256" key="4">
    <source>
        <dbReference type="ARBA" id="ARBA00022980"/>
    </source>
</evidence>
<evidence type="ECO:0000313" key="11">
    <source>
        <dbReference type="WBParaSite" id="SSLN_0000052401-mRNA-1"/>
    </source>
</evidence>
<keyword evidence="6" id="KW-0687">Ribonucleoprotein</keyword>
<evidence type="ECO:0000256" key="3">
    <source>
        <dbReference type="ARBA" id="ARBA00022946"/>
    </source>
</evidence>
<dbReference type="EMBL" id="UYSU01000374">
    <property type="protein sequence ID" value="VDL85706.1"/>
    <property type="molecule type" value="Genomic_DNA"/>
</dbReference>
<dbReference type="Pfam" id="PF10244">
    <property type="entry name" value="MRP-L51"/>
    <property type="match status" value="1"/>
</dbReference>
<reference evidence="11" key="1">
    <citation type="submission" date="2016-06" db="UniProtKB">
        <authorList>
            <consortium name="WormBaseParasite"/>
        </authorList>
    </citation>
    <scope>IDENTIFICATION</scope>
</reference>
<evidence type="ECO:0000313" key="9">
    <source>
        <dbReference type="EMBL" id="VDL85706.1"/>
    </source>
</evidence>
<evidence type="ECO:0000256" key="7">
    <source>
        <dbReference type="ARBA" id="ARBA00035182"/>
    </source>
</evidence>
<keyword evidence="10" id="KW-1185">Reference proteome</keyword>
<comment type="similarity">
    <text evidence="2">Belongs to the mitochondrion-specific ribosomal protein mL51 family.</text>
</comment>
<gene>
    <name evidence="9" type="ORF">SSLN_LOCUS500</name>
</gene>
<evidence type="ECO:0000256" key="5">
    <source>
        <dbReference type="ARBA" id="ARBA00023128"/>
    </source>
</evidence>
<keyword evidence="3" id="KW-0809">Transit peptide</keyword>
<dbReference type="AlphaFoldDB" id="A0A183S8F2"/>
<evidence type="ECO:0000256" key="8">
    <source>
        <dbReference type="ARBA" id="ARBA00035419"/>
    </source>
</evidence>
<dbReference type="InterPro" id="IPR019373">
    <property type="entry name" value="Ribosomal_mL51"/>
</dbReference>